<feature type="region of interest" description="Disordered" evidence="1">
    <location>
        <begin position="66"/>
        <end position="105"/>
    </location>
</feature>
<dbReference type="EMBL" id="LRBV02000005">
    <property type="status" value="NOT_ANNOTATED_CDS"/>
    <property type="molecule type" value="Genomic_DNA"/>
</dbReference>
<keyword evidence="3" id="KW-1185">Reference proteome</keyword>
<protein>
    <submittedName>
        <fullName evidence="2">Uncharacterized protein</fullName>
    </submittedName>
</protein>
<evidence type="ECO:0000313" key="3">
    <source>
        <dbReference type="Proteomes" id="UP000594261"/>
    </source>
</evidence>
<proteinExistence type="predicted"/>
<evidence type="ECO:0000313" key="2">
    <source>
        <dbReference type="EnsemblPlants" id="QL05p056875:mrna:CDS:1"/>
    </source>
</evidence>
<name>A0A7N2R552_QUELO</name>
<sequence length="105" mass="11924">MFDVGIEAVDDGEEVDTYMENVPYNVTTDDACNDANDNHAWARVNEEGTLYDTPLIIENELLEQDFIDDEELSNDVYESNDDESNDDWSNDDESSDDDFSGDYSS</sequence>
<dbReference type="InParanoid" id="A0A7N2R552"/>
<dbReference type="Gramene" id="QL05p056875:mrna">
    <property type="protein sequence ID" value="QL05p056875:mrna:CDS:1"/>
    <property type="gene ID" value="QL05p056875"/>
</dbReference>
<dbReference type="EnsemblPlants" id="QL05p056875:mrna">
    <property type="protein sequence ID" value="QL05p056875:mrna:CDS:1"/>
    <property type="gene ID" value="QL05p056875"/>
</dbReference>
<organism evidence="2 3">
    <name type="scientific">Quercus lobata</name>
    <name type="common">Valley oak</name>
    <dbReference type="NCBI Taxonomy" id="97700"/>
    <lineage>
        <taxon>Eukaryota</taxon>
        <taxon>Viridiplantae</taxon>
        <taxon>Streptophyta</taxon>
        <taxon>Embryophyta</taxon>
        <taxon>Tracheophyta</taxon>
        <taxon>Spermatophyta</taxon>
        <taxon>Magnoliopsida</taxon>
        <taxon>eudicotyledons</taxon>
        <taxon>Gunneridae</taxon>
        <taxon>Pentapetalae</taxon>
        <taxon>rosids</taxon>
        <taxon>fabids</taxon>
        <taxon>Fagales</taxon>
        <taxon>Fagaceae</taxon>
        <taxon>Quercus</taxon>
    </lineage>
</organism>
<reference evidence="2" key="2">
    <citation type="submission" date="2021-01" db="UniProtKB">
        <authorList>
            <consortium name="EnsemblPlants"/>
        </authorList>
    </citation>
    <scope>IDENTIFICATION</scope>
</reference>
<evidence type="ECO:0000256" key="1">
    <source>
        <dbReference type="SAM" id="MobiDB-lite"/>
    </source>
</evidence>
<dbReference type="Proteomes" id="UP000594261">
    <property type="component" value="Chromosome 5"/>
</dbReference>
<reference evidence="2 3" key="1">
    <citation type="journal article" date="2016" name="G3 (Bethesda)">
        <title>First Draft Assembly and Annotation of the Genome of a California Endemic Oak Quercus lobata Nee (Fagaceae).</title>
        <authorList>
            <person name="Sork V.L."/>
            <person name="Fitz-Gibbon S.T."/>
            <person name="Puiu D."/>
            <person name="Crepeau M."/>
            <person name="Gugger P.F."/>
            <person name="Sherman R."/>
            <person name="Stevens K."/>
            <person name="Langley C.H."/>
            <person name="Pellegrini M."/>
            <person name="Salzberg S.L."/>
        </authorList>
    </citation>
    <scope>NUCLEOTIDE SEQUENCE [LARGE SCALE GENOMIC DNA]</scope>
    <source>
        <strain evidence="2 3">cv. SW786</strain>
    </source>
</reference>
<dbReference type="AlphaFoldDB" id="A0A7N2R552"/>
<accession>A0A7N2R552</accession>